<evidence type="ECO:0000313" key="2">
    <source>
        <dbReference type="Proteomes" id="UP000254601"/>
    </source>
</evidence>
<name>A0A380N1S7_9GAMM</name>
<dbReference type="EMBL" id="UHIC01000001">
    <property type="protein sequence ID" value="SUO97861.1"/>
    <property type="molecule type" value="Genomic_DNA"/>
</dbReference>
<protein>
    <submittedName>
        <fullName evidence="1">Uncharacterized protein</fullName>
    </submittedName>
</protein>
<sequence length="176" mass="20454">MPKEDLPNLSLSENILSQPVISLGDISKNQHTKPFDDNYYTQSEYDKIFEQYQLWKNYAQSLEENIFAMADMIYHLLTYINAQQLSQQQSPIMINDIERLIDKDALLTTIAADLRKSGIESGIGIISEMEAFQNYLKTNVIEKWQKQLTKTERENLSKLFLTLQNNKNNNSVQENI</sequence>
<reference evidence="1 2" key="1">
    <citation type="submission" date="2018-06" db="EMBL/GenBank/DDBJ databases">
        <authorList>
            <consortium name="Pathogen Informatics"/>
            <person name="Doyle S."/>
        </authorList>
    </citation>
    <scope>NUCLEOTIDE SEQUENCE [LARGE SCALE GENOMIC DNA]</scope>
    <source>
        <strain evidence="1 2">NCTC13337</strain>
    </source>
</reference>
<organism evidence="1 2">
    <name type="scientific">Suttonella ornithocola</name>
    <dbReference type="NCBI Taxonomy" id="279832"/>
    <lineage>
        <taxon>Bacteria</taxon>
        <taxon>Pseudomonadati</taxon>
        <taxon>Pseudomonadota</taxon>
        <taxon>Gammaproteobacteria</taxon>
        <taxon>Cardiobacteriales</taxon>
        <taxon>Cardiobacteriaceae</taxon>
        <taxon>Suttonella</taxon>
    </lineage>
</organism>
<dbReference type="RefSeq" id="WP_072576564.1">
    <property type="nucleotide sequence ID" value="NZ_LWHB01000083.1"/>
</dbReference>
<evidence type="ECO:0000313" key="1">
    <source>
        <dbReference type="EMBL" id="SUO97861.1"/>
    </source>
</evidence>
<dbReference type="AlphaFoldDB" id="A0A380N1S7"/>
<gene>
    <name evidence="1" type="ORF">NCTC13337_02657</name>
</gene>
<dbReference type="Proteomes" id="UP000254601">
    <property type="component" value="Unassembled WGS sequence"/>
</dbReference>
<accession>A0A380N1S7</accession>
<keyword evidence="2" id="KW-1185">Reference proteome</keyword>
<proteinExistence type="predicted"/>